<dbReference type="SUPFAM" id="SSF52540">
    <property type="entry name" value="P-loop containing nucleoside triphosphate hydrolases"/>
    <property type="match status" value="1"/>
</dbReference>
<keyword evidence="2" id="KW-0813">Transport</keyword>
<dbReference type="Gene3D" id="3.40.50.300">
    <property type="entry name" value="P-loop containing nucleotide triphosphate hydrolases"/>
    <property type="match status" value="1"/>
</dbReference>
<keyword evidence="11" id="KW-1185">Reference proteome</keyword>
<dbReference type="InterPro" id="IPR050835">
    <property type="entry name" value="ABC_transporter_sub-D"/>
</dbReference>
<keyword evidence="3 8" id="KW-0812">Transmembrane</keyword>
<keyword evidence="5" id="KW-0067">ATP-binding</keyword>
<gene>
    <name evidence="10" type="ORF">PEVE_00005977</name>
</gene>
<evidence type="ECO:0000256" key="5">
    <source>
        <dbReference type="ARBA" id="ARBA00022840"/>
    </source>
</evidence>
<accession>A0ABN8QS83</accession>
<comment type="similarity">
    <text evidence="1">Belongs to the ABC transporter superfamily. ABCD family. Peroxisomal fatty acyl CoA transporter (TC 3.A.1.203) subfamily.</text>
</comment>
<dbReference type="InterPro" id="IPR003439">
    <property type="entry name" value="ABC_transporter-like_ATP-bd"/>
</dbReference>
<dbReference type="EMBL" id="CALNXI010001386">
    <property type="protein sequence ID" value="CAH3167261.1"/>
    <property type="molecule type" value="Genomic_DNA"/>
</dbReference>
<feature type="transmembrane region" description="Helical" evidence="8">
    <location>
        <begin position="6"/>
        <end position="23"/>
    </location>
</feature>
<evidence type="ECO:0000256" key="3">
    <source>
        <dbReference type="ARBA" id="ARBA00022692"/>
    </source>
</evidence>
<organism evidence="10 11">
    <name type="scientific">Porites evermanni</name>
    <dbReference type="NCBI Taxonomy" id="104178"/>
    <lineage>
        <taxon>Eukaryota</taxon>
        <taxon>Metazoa</taxon>
        <taxon>Cnidaria</taxon>
        <taxon>Anthozoa</taxon>
        <taxon>Hexacorallia</taxon>
        <taxon>Scleractinia</taxon>
        <taxon>Fungiina</taxon>
        <taxon>Poritidae</taxon>
        <taxon>Porites</taxon>
    </lineage>
</organism>
<evidence type="ECO:0000313" key="10">
    <source>
        <dbReference type="EMBL" id="CAH3167261.1"/>
    </source>
</evidence>
<feature type="non-terminal residue" evidence="10">
    <location>
        <position position="1"/>
    </location>
</feature>
<dbReference type="CDD" id="cd03223">
    <property type="entry name" value="ABCD_peroxisomal_ALDP"/>
    <property type="match status" value="1"/>
</dbReference>
<dbReference type="InterPro" id="IPR003593">
    <property type="entry name" value="AAA+_ATPase"/>
</dbReference>
<keyword evidence="4" id="KW-0547">Nucleotide-binding</keyword>
<proteinExistence type="inferred from homology"/>
<dbReference type="SMART" id="SM00382">
    <property type="entry name" value="AAA"/>
    <property type="match status" value="1"/>
</dbReference>
<comment type="caution">
    <text evidence="10">The sequence shown here is derived from an EMBL/GenBank/DDBJ whole genome shotgun (WGS) entry which is preliminary data.</text>
</comment>
<evidence type="ECO:0000259" key="9">
    <source>
        <dbReference type="PROSITE" id="PS50893"/>
    </source>
</evidence>
<dbReference type="PANTHER" id="PTHR11384:SF59">
    <property type="entry name" value="LYSOSOMAL COBALAMIN TRANSPORTER ABCD4"/>
    <property type="match status" value="1"/>
</dbReference>
<name>A0ABN8QS83_9CNID</name>
<dbReference type="Proteomes" id="UP001159427">
    <property type="component" value="Unassembled WGS sequence"/>
</dbReference>
<evidence type="ECO:0000313" key="11">
    <source>
        <dbReference type="Proteomes" id="UP001159427"/>
    </source>
</evidence>
<protein>
    <recommendedName>
        <fullName evidence="9">ABC transporter domain-containing protein</fullName>
    </recommendedName>
</protein>
<dbReference type="PANTHER" id="PTHR11384">
    <property type="entry name" value="ATP-BINDING CASSETTE, SUB-FAMILY D MEMBER"/>
    <property type="match status" value="1"/>
</dbReference>
<dbReference type="InterPro" id="IPR017871">
    <property type="entry name" value="ABC_transporter-like_CS"/>
</dbReference>
<dbReference type="InterPro" id="IPR027417">
    <property type="entry name" value="P-loop_NTPase"/>
</dbReference>
<evidence type="ECO:0000256" key="4">
    <source>
        <dbReference type="ARBA" id="ARBA00022741"/>
    </source>
</evidence>
<dbReference type="PROSITE" id="PS50893">
    <property type="entry name" value="ABC_TRANSPORTER_2"/>
    <property type="match status" value="1"/>
</dbReference>
<dbReference type="Pfam" id="PF00005">
    <property type="entry name" value="ABC_tran"/>
    <property type="match status" value="1"/>
</dbReference>
<feature type="transmembrane region" description="Helical" evidence="8">
    <location>
        <begin position="28"/>
        <end position="47"/>
    </location>
</feature>
<evidence type="ECO:0000256" key="8">
    <source>
        <dbReference type="SAM" id="Phobius"/>
    </source>
</evidence>
<reference evidence="10 11" key="1">
    <citation type="submission" date="2022-05" db="EMBL/GenBank/DDBJ databases">
        <authorList>
            <consortium name="Genoscope - CEA"/>
            <person name="William W."/>
        </authorList>
    </citation>
    <scope>NUCLEOTIDE SEQUENCE [LARGE SCALE GENOMIC DNA]</scope>
</reference>
<evidence type="ECO:0000256" key="7">
    <source>
        <dbReference type="ARBA" id="ARBA00023136"/>
    </source>
</evidence>
<keyword evidence="6 8" id="KW-1133">Transmembrane helix</keyword>
<evidence type="ECO:0000256" key="2">
    <source>
        <dbReference type="ARBA" id="ARBA00022448"/>
    </source>
</evidence>
<evidence type="ECO:0000256" key="6">
    <source>
        <dbReference type="ARBA" id="ARBA00022989"/>
    </source>
</evidence>
<sequence>FKHVDFFNTLFTIMLFFMLTVSINAFDYLGAIFSYLIIAIAVFGGMYDSMSVTELSAQISRNSFFAMYLINCWTKIIDLSNDISSMAGYVHRIGQLLEYFNESDKQQLEKEHQESLRDENLASHGGNGDTVFKLSCISYSPPNCTDPLVRDLDLEISHGKNILITGCTGSGKSSLFRVLCGIWKPISGEVLRFLPLSPKAVFFLPQKAFITDGTLRQQLTYPFEDHLLEYNCESGMGFGEENERLFELLNCVGLSTLCGRVGGLDNPVDFNWEDMLSPGEMQRLSFARLFYHRPLVALLDEATSALDEPSETTLYSMCKQYEITVVSVGHRESLKQGRETPLFLITIMAAVTSRANQQFVVPANERGYYVPKTVNTCNTDPVSGAASKWRFHEMLEAGIIAN</sequence>
<evidence type="ECO:0000256" key="1">
    <source>
        <dbReference type="ARBA" id="ARBA00008575"/>
    </source>
</evidence>
<feature type="domain" description="ABC transporter" evidence="9">
    <location>
        <begin position="132"/>
        <end position="371"/>
    </location>
</feature>
<keyword evidence="7 8" id="KW-0472">Membrane</keyword>
<dbReference type="PROSITE" id="PS00211">
    <property type="entry name" value="ABC_TRANSPORTER_1"/>
    <property type="match status" value="1"/>
</dbReference>